<name>A0ABR7KUJ7_9SPHI</name>
<gene>
    <name evidence="1" type="ORF">H7U22_14305</name>
</gene>
<evidence type="ECO:0000313" key="2">
    <source>
        <dbReference type="Proteomes" id="UP000652755"/>
    </source>
</evidence>
<reference evidence="1 2" key="1">
    <citation type="submission" date="2020-08" db="EMBL/GenBank/DDBJ databases">
        <authorList>
            <person name="Sun Q."/>
            <person name="Inoue M."/>
        </authorList>
    </citation>
    <scope>NUCLEOTIDE SEQUENCE [LARGE SCALE GENOMIC DNA]</scope>
    <source>
        <strain evidence="1 2">CCM 8938</strain>
    </source>
</reference>
<accession>A0ABR7KUJ7</accession>
<keyword evidence="2" id="KW-1185">Reference proteome</keyword>
<sequence>MAASVMNGKGKVSAIHIVCAYSASLIDSLKNRYGDPIGLTGLTANYDPEEKHYTSYVWGKGKVLASILRNGLFYNELSTKEDVIIISFRSSNPDDFMLKVIDN</sequence>
<dbReference type="EMBL" id="JACRYL010000012">
    <property type="protein sequence ID" value="MBC6111594.1"/>
    <property type="molecule type" value="Genomic_DNA"/>
</dbReference>
<comment type="caution">
    <text evidence="1">The sequence shown here is derived from an EMBL/GenBank/DDBJ whole genome shotgun (WGS) entry which is preliminary data.</text>
</comment>
<protein>
    <submittedName>
        <fullName evidence="1">Uncharacterized protein</fullName>
    </submittedName>
</protein>
<evidence type="ECO:0000313" key="1">
    <source>
        <dbReference type="EMBL" id="MBC6111594.1"/>
    </source>
</evidence>
<dbReference type="Proteomes" id="UP000652755">
    <property type="component" value="Unassembled WGS sequence"/>
</dbReference>
<organism evidence="1 2">
    <name type="scientific">Pedobacter fastidiosus</name>
    <dbReference type="NCBI Taxonomy" id="2765361"/>
    <lineage>
        <taxon>Bacteria</taxon>
        <taxon>Pseudomonadati</taxon>
        <taxon>Bacteroidota</taxon>
        <taxon>Sphingobacteriia</taxon>
        <taxon>Sphingobacteriales</taxon>
        <taxon>Sphingobacteriaceae</taxon>
        <taxon>Pedobacter</taxon>
    </lineage>
</organism>
<proteinExistence type="predicted"/>
<dbReference type="RefSeq" id="WP_187072042.1">
    <property type="nucleotide sequence ID" value="NZ_JACRYL010000012.1"/>
</dbReference>